<accession>A0A316TLF6</accession>
<dbReference type="AlphaFoldDB" id="A0A316TLF6"/>
<evidence type="ECO:0000313" key="3">
    <source>
        <dbReference type="Proteomes" id="UP000245533"/>
    </source>
</evidence>
<organism evidence="2 3">
    <name type="scientific">Rhodohalobacter mucosus</name>
    <dbReference type="NCBI Taxonomy" id="2079485"/>
    <lineage>
        <taxon>Bacteria</taxon>
        <taxon>Pseudomonadati</taxon>
        <taxon>Balneolota</taxon>
        <taxon>Balneolia</taxon>
        <taxon>Balneolales</taxon>
        <taxon>Balneolaceae</taxon>
        <taxon>Rhodohalobacter</taxon>
    </lineage>
</organism>
<evidence type="ECO:0000313" key="2">
    <source>
        <dbReference type="EMBL" id="PWN05210.1"/>
    </source>
</evidence>
<proteinExistence type="predicted"/>
<feature type="region of interest" description="Disordered" evidence="1">
    <location>
        <begin position="1"/>
        <end position="22"/>
    </location>
</feature>
<protein>
    <submittedName>
        <fullName evidence="2">Uncharacterized protein</fullName>
    </submittedName>
</protein>
<gene>
    <name evidence="2" type="ORF">DDZ15_15915</name>
</gene>
<sequence length="134" mass="14640">MYGSGNEFHSSGGASETDPDRSVAVMTVRAEVIQGQTASWAYPENTDMEHAVIQQSIAGSRDNEQAILTLSYLEDSEMVIEVNHPGAQVLKEDHHLIHTEDSLSSGISPCGEVHISLTWKKGESVKSQVIIEYI</sequence>
<reference evidence="2 3" key="1">
    <citation type="submission" date="2018-05" db="EMBL/GenBank/DDBJ databases">
        <title>Rhodohalobacter halophilus gen. nov., sp. nov., a moderately halophilic member of the family Balneolaceae.</title>
        <authorList>
            <person name="Liu Z.-W."/>
        </authorList>
    </citation>
    <scope>NUCLEOTIDE SEQUENCE [LARGE SCALE GENOMIC DNA]</scope>
    <source>
        <strain evidence="2 3">8A47</strain>
    </source>
</reference>
<name>A0A316TLF6_9BACT</name>
<comment type="caution">
    <text evidence="2">The sequence shown here is derived from an EMBL/GenBank/DDBJ whole genome shotgun (WGS) entry which is preliminary data.</text>
</comment>
<dbReference type="Proteomes" id="UP000245533">
    <property type="component" value="Unassembled WGS sequence"/>
</dbReference>
<dbReference type="EMBL" id="QGGB01000011">
    <property type="protein sequence ID" value="PWN05210.1"/>
    <property type="molecule type" value="Genomic_DNA"/>
</dbReference>
<keyword evidence="3" id="KW-1185">Reference proteome</keyword>
<evidence type="ECO:0000256" key="1">
    <source>
        <dbReference type="SAM" id="MobiDB-lite"/>
    </source>
</evidence>